<dbReference type="Pfam" id="PF04542">
    <property type="entry name" value="Sigma70_r2"/>
    <property type="match status" value="1"/>
</dbReference>
<keyword evidence="3 6" id="KW-0731">Sigma factor</keyword>
<dbReference type="RefSeq" id="WP_186958683.1">
    <property type="nucleotide sequence ID" value="NZ_JACOOI010000004.1"/>
</dbReference>
<evidence type="ECO:0000256" key="2">
    <source>
        <dbReference type="ARBA" id="ARBA00023015"/>
    </source>
</evidence>
<dbReference type="InterPro" id="IPR036388">
    <property type="entry name" value="WH-like_DNA-bd_sf"/>
</dbReference>
<gene>
    <name evidence="9" type="ORF">H8S77_05995</name>
</gene>
<dbReference type="NCBIfam" id="TIGR02937">
    <property type="entry name" value="sigma70-ECF"/>
    <property type="match status" value="1"/>
</dbReference>
<accession>A0ABR7DY41</accession>
<dbReference type="SUPFAM" id="SSF88946">
    <property type="entry name" value="Sigma2 domain of RNA polymerase sigma factors"/>
    <property type="match status" value="1"/>
</dbReference>
<protein>
    <recommendedName>
        <fullName evidence="6">RNA polymerase sigma factor</fullName>
    </recommendedName>
</protein>
<dbReference type="Gene3D" id="1.10.1740.10">
    <property type="match status" value="1"/>
</dbReference>
<evidence type="ECO:0000259" key="8">
    <source>
        <dbReference type="Pfam" id="PF08281"/>
    </source>
</evidence>
<dbReference type="PANTHER" id="PTHR43133">
    <property type="entry name" value="RNA POLYMERASE ECF-TYPE SIGMA FACTO"/>
    <property type="match status" value="1"/>
</dbReference>
<keyword evidence="10" id="KW-1185">Reference proteome</keyword>
<name>A0ABR7DY41_9BACT</name>
<keyword evidence="5 6" id="KW-0804">Transcription</keyword>
<feature type="domain" description="RNA polymerase sigma-70 region 2" evidence="7">
    <location>
        <begin position="31"/>
        <end position="89"/>
    </location>
</feature>
<keyword evidence="2 6" id="KW-0805">Transcription regulation</keyword>
<dbReference type="Gene3D" id="1.10.10.10">
    <property type="entry name" value="Winged helix-like DNA-binding domain superfamily/Winged helix DNA-binding domain"/>
    <property type="match status" value="1"/>
</dbReference>
<dbReference type="InterPro" id="IPR014284">
    <property type="entry name" value="RNA_pol_sigma-70_dom"/>
</dbReference>
<evidence type="ECO:0000313" key="9">
    <source>
        <dbReference type="EMBL" id="MBC5642436.1"/>
    </source>
</evidence>
<dbReference type="InterPro" id="IPR014327">
    <property type="entry name" value="RNA_pol_sigma70_bacteroid"/>
</dbReference>
<evidence type="ECO:0000256" key="3">
    <source>
        <dbReference type="ARBA" id="ARBA00023082"/>
    </source>
</evidence>
<comment type="caution">
    <text evidence="9">The sequence shown here is derived from an EMBL/GenBank/DDBJ whole genome shotgun (WGS) entry which is preliminary data.</text>
</comment>
<dbReference type="InterPro" id="IPR013249">
    <property type="entry name" value="RNA_pol_sigma70_r4_t2"/>
</dbReference>
<evidence type="ECO:0000256" key="5">
    <source>
        <dbReference type="ARBA" id="ARBA00023163"/>
    </source>
</evidence>
<comment type="similarity">
    <text evidence="1 6">Belongs to the sigma-70 factor family. ECF subfamily.</text>
</comment>
<dbReference type="InterPro" id="IPR013324">
    <property type="entry name" value="RNA_pol_sigma_r3/r4-like"/>
</dbReference>
<dbReference type="InterPro" id="IPR007627">
    <property type="entry name" value="RNA_pol_sigma70_r2"/>
</dbReference>
<keyword evidence="4 6" id="KW-0238">DNA-binding</keyword>
<dbReference type="NCBIfam" id="TIGR02985">
    <property type="entry name" value="Sig70_bacteroi1"/>
    <property type="match status" value="1"/>
</dbReference>
<evidence type="ECO:0000256" key="4">
    <source>
        <dbReference type="ARBA" id="ARBA00023125"/>
    </source>
</evidence>
<dbReference type="EMBL" id="JACOOI010000004">
    <property type="protein sequence ID" value="MBC5642436.1"/>
    <property type="molecule type" value="Genomic_DNA"/>
</dbReference>
<dbReference type="InterPro" id="IPR039425">
    <property type="entry name" value="RNA_pol_sigma-70-like"/>
</dbReference>
<evidence type="ECO:0000256" key="6">
    <source>
        <dbReference type="RuleBase" id="RU000716"/>
    </source>
</evidence>
<evidence type="ECO:0000313" key="10">
    <source>
        <dbReference type="Proteomes" id="UP000644010"/>
    </source>
</evidence>
<sequence>MKKHAITAIDIEVLFRLKQGDESAFDAVYWKYNSWVFNFIYSLLYDKSLAEDLTQNVFLKIWEKRATIDPELGFDAYLFAIARNLVYKETEKRLESEQLTFTFEGRARETDSLTEENIDAESLREYIDALIEQLPLSRKQIFLLSRRQHLSNKEIADRLSVSEKTVETQIYRALRFIKQKLSEESNLAVLILVMIKGC</sequence>
<dbReference type="InterPro" id="IPR013325">
    <property type="entry name" value="RNA_pol_sigma_r2"/>
</dbReference>
<reference evidence="9 10" key="1">
    <citation type="submission" date="2020-08" db="EMBL/GenBank/DDBJ databases">
        <title>Genome public.</title>
        <authorList>
            <person name="Liu C."/>
            <person name="Sun Q."/>
        </authorList>
    </citation>
    <scope>NUCLEOTIDE SEQUENCE [LARGE SCALE GENOMIC DNA]</scope>
    <source>
        <strain evidence="9 10">BX2</strain>
    </source>
</reference>
<dbReference type="PANTHER" id="PTHR43133:SF46">
    <property type="entry name" value="RNA POLYMERASE SIGMA-70 FACTOR ECF SUBFAMILY"/>
    <property type="match status" value="1"/>
</dbReference>
<feature type="domain" description="RNA polymerase sigma factor 70 region 4 type 2" evidence="8">
    <location>
        <begin position="125"/>
        <end position="176"/>
    </location>
</feature>
<proteinExistence type="inferred from homology"/>
<evidence type="ECO:0000259" key="7">
    <source>
        <dbReference type="Pfam" id="PF04542"/>
    </source>
</evidence>
<dbReference type="SUPFAM" id="SSF88659">
    <property type="entry name" value="Sigma3 and sigma4 domains of RNA polymerase sigma factors"/>
    <property type="match status" value="1"/>
</dbReference>
<dbReference type="Pfam" id="PF08281">
    <property type="entry name" value="Sigma70_r4_2"/>
    <property type="match status" value="1"/>
</dbReference>
<dbReference type="InterPro" id="IPR000838">
    <property type="entry name" value="RNA_pol_sigma70_ECF_CS"/>
</dbReference>
<dbReference type="Proteomes" id="UP000644010">
    <property type="component" value="Unassembled WGS sequence"/>
</dbReference>
<organism evidence="9 10">
    <name type="scientific">Parabacteroides segnis</name>
    <dbReference type="NCBI Taxonomy" id="2763058"/>
    <lineage>
        <taxon>Bacteria</taxon>
        <taxon>Pseudomonadati</taxon>
        <taxon>Bacteroidota</taxon>
        <taxon>Bacteroidia</taxon>
        <taxon>Bacteroidales</taxon>
        <taxon>Tannerellaceae</taxon>
        <taxon>Parabacteroides</taxon>
    </lineage>
</organism>
<evidence type="ECO:0000256" key="1">
    <source>
        <dbReference type="ARBA" id="ARBA00010641"/>
    </source>
</evidence>
<dbReference type="PROSITE" id="PS01063">
    <property type="entry name" value="SIGMA70_ECF"/>
    <property type="match status" value="1"/>
</dbReference>